<dbReference type="PANTHER" id="PTHR11061:SF30">
    <property type="entry name" value="TRNA (URACIL(54)-C(5))-METHYLTRANSFERASE"/>
    <property type="match status" value="1"/>
</dbReference>
<dbReference type="InterPro" id="IPR029063">
    <property type="entry name" value="SAM-dependent_MTases_sf"/>
</dbReference>
<dbReference type="EMBL" id="VUMY01000009">
    <property type="protein sequence ID" value="MST49800.1"/>
    <property type="molecule type" value="Genomic_DNA"/>
</dbReference>
<dbReference type="RefSeq" id="WP_154544902.1">
    <property type="nucleotide sequence ID" value="NZ_VUMY01000009.1"/>
</dbReference>
<sequence length="386" mass="42524">MGMPYNAQLQGKLRHTRQVLSPFGKGQQITWLEPFSSPQTAFRNKAKMIVSGSKKDIRLGLAPTSKHPRGVDLEDCPLYPESIRAAFAPLRDYLTRLGVRPYQIEADKGEVKNVQITSNPEGELMIRLVLRSKAALNRVKNTWAELREVLPHLEVFSVNIQPEHAALLAGQEEILLSDERFLKMPGVGAELRLAPNAFFQTNTAAALTMYQQAATWAGTIQPQTAWDLYCGVGGFAFAVGSATEAKVTGVEMAGAAIEGAKASASESGGEAHSAKDVPENGQTLVESTPHFITADATKWIKNQKHLETPDLVVVNPPRRGLGSELAKWMEKSGIPHVIYSSCYQPTLVSDLQRMRSYRLKDARLIDMFPHTRHVETVVLMSKVKGK</sequence>
<accession>A0A7K0K426</accession>
<dbReference type="SUPFAM" id="SSF53335">
    <property type="entry name" value="S-adenosyl-L-methionine-dependent methyltransferases"/>
    <property type="match status" value="1"/>
</dbReference>
<feature type="active site" description="Nucleophile" evidence="4">
    <location>
        <position position="342"/>
    </location>
</feature>
<feature type="compositionally biased region" description="Low complexity" evidence="6">
    <location>
        <begin position="261"/>
        <end position="271"/>
    </location>
</feature>
<comment type="similarity">
    <text evidence="4">Belongs to the class I-like SAM-binding methyltransferase superfamily. RNA M5U methyltransferase family.</text>
</comment>
<evidence type="ECO:0000256" key="5">
    <source>
        <dbReference type="PROSITE-ProRule" id="PRU10015"/>
    </source>
</evidence>
<gene>
    <name evidence="7" type="ORF">FYJ63_06065</name>
</gene>
<dbReference type="PANTHER" id="PTHR11061">
    <property type="entry name" value="RNA M5U METHYLTRANSFERASE"/>
    <property type="match status" value="1"/>
</dbReference>
<evidence type="ECO:0000313" key="8">
    <source>
        <dbReference type="Proteomes" id="UP000442535"/>
    </source>
</evidence>
<feature type="binding site" evidence="4">
    <location>
        <position position="315"/>
    </location>
    <ligand>
        <name>S-adenosyl-L-methionine</name>
        <dbReference type="ChEBI" id="CHEBI:59789"/>
    </ligand>
</feature>
<feature type="active site" evidence="5">
    <location>
        <position position="342"/>
    </location>
</feature>
<evidence type="ECO:0000256" key="6">
    <source>
        <dbReference type="SAM" id="MobiDB-lite"/>
    </source>
</evidence>
<dbReference type="PROSITE" id="PS51687">
    <property type="entry name" value="SAM_MT_RNA_M5U"/>
    <property type="match status" value="1"/>
</dbReference>
<dbReference type="Gene3D" id="2.40.50.1070">
    <property type="match status" value="1"/>
</dbReference>
<dbReference type="InterPro" id="IPR030390">
    <property type="entry name" value="MeTrfase_TrmA_AS"/>
</dbReference>
<evidence type="ECO:0000256" key="4">
    <source>
        <dbReference type="PROSITE-ProRule" id="PRU01024"/>
    </source>
</evidence>
<dbReference type="PROSITE" id="PS01230">
    <property type="entry name" value="TRMA_1"/>
    <property type="match status" value="1"/>
</dbReference>
<feature type="binding site" evidence="4">
    <location>
        <position position="200"/>
    </location>
    <ligand>
        <name>S-adenosyl-L-methionine</name>
        <dbReference type="ChEBI" id="CHEBI:59789"/>
    </ligand>
</feature>
<proteinExistence type="inferred from homology"/>
<dbReference type="Proteomes" id="UP000442535">
    <property type="component" value="Unassembled WGS sequence"/>
</dbReference>
<dbReference type="AlphaFoldDB" id="A0A7K0K426"/>
<feature type="region of interest" description="Disordered" evidence="6">
    <location>
        <begin position="261"/>
        <end position="281"/>
    </location>
</feature>
<protein>
    <submittedName>
        <fullName evidence="7">Methyltransferase domain-containing protein</fullName>
    </submittedName>
</protein>
<evidence type="ECO:0000256" key="2">
    <source>
        <dbReference type="ARBA" id="ARBA00022679"/>
    </source>
</evidence>
<dbReference type="InterPro" id="IPR010280">
    <property type="entry name" value="U5_MeTrfase_fam"/>
</dbReference>
<organism evidence="7 8">
    <name type="scientific">Mobiluncus porci</name>
    <dbReference type="NCBI Taxonomy" id="2652278"/>
    <lineage>
        <taxon>Bacteria</taxon>
        <taxon>Bacillati</taxon>
        <taxon>Actinomycetota</taxon>
        <taxon>Actinomycetes</taxon>
        <taxon>Actinomycetales</taxon>
        <taxon>Actinomycetaceae</taxon>
        <taxon>Mobiluncus</taxon>
    </lineage>
</organism>
<dbReference type="Pfam" id="PF05958">
    <property type="entry name" value="tRNA_U5-meth_tr"/>
    <property type="match status" value="1"/>
</dbReference>
<dbReference type="Gene3D" id="3.40.50.150">
    <property type="entry name" value="Vaccinia Virus protein VP39"/>
    <property type="match status" value="1"/>
</dbReference>
<evidence type="ECO:0000256" key="1">
    <source>
        <dbReference type="ARBA" id="ARBA00022603"/>
    </source>
</evidence>
<keyword evidence="1 4" id="KW-0489">Methyltransferase</keyword>
<dbReference type="GO" id="GO:0070475">
    <property type="term" value="P:rRNA base methylation"/>
    <property type="evidence" value="ECO:0007669"/>
    <property type="project" value="TreeGrafter"/>
</dbReference>
<evidence type="ECO:0000256" key="3">
    <source>
        <dbReference type="ARBA" id="ARBA00022691"/>
    </source>
</evidence>
<evidence type="ECO:0000313" key="7">
    <source>
        <dbReference type="EMBL" id="MST49800.1"/>
    </source>
</evidence>
<name>A0A7K0K426_9ACTO</name>
<dbReference type="InterPro" id="IPR030391">
    <property type="entry name" value="MeTrfase_TrmA_CS"/>
</dbReference>
<dbReference type="CDD" id="cd02440">
    <property type="entry name" value="AdoMet_MTases"/>
    <property type="match status" value="1"/>
</dbReference>
<keyword evidence="8" id="KW-1185">Reference proteome</keyword>
<reference evidence="7 8" key="1">
    <citation type="submission" date="2019-08" db="EMBL/GenBank/DDBJ databases">
        <title>In-depth cultivation of the pig gut microbiome towards novel bacterial diversity and tailored functional studies.</title>
        <authorList>
            <person name="Wylensek D."/>
            <person name="Hitch T.C.A."/>
            <person name="Clavel T."/>
        </authorList>
    </citation>
    <scope>NUCLEOTIDE SEQUENCE [LARGE SCALE GENOMIC DNA]</scope>
    <source>
        <strain evidence="7 8">RF-GAM-744-WT-7</strain>
    </source>
</reference>
<comment type="caution">
    <text evidence="7">The sequence shown here is derived from an EMBL/GenBank/DDBJ whole genome shotgun (WGS) entry which is preliminary data.</text>
</comment>
<feature type="binding site" evidence="4">
    <location>
        <position position="251"/>
    </location>
    <ligand>
        <name>S-adenosyl-L-methionine</name>
        <dbReference type="ChEBI" id="CHEBI:59789"/>
    </ligand>
</feature>
<dbReference type="GO" id="GO:0070041">
    <property type="term" value="F:rRNA (uridine-C5-)-methyltransferase activity"/>
    <property type="evidence" value="ECO:0007669"/>
    <property type="project" value="TreeGrafter"/>
</dbReference>
<dbReference type="PROSITE" id="PS01231">
    <property type="entry name" value="TRMA_2"/>
    <property type="match status" value="1"/>
</dbReference>
<keyword evidence="2 4" id="KW-0808">Transferase</keyword>
<feature type="binding site" evidence="4">
    <location>
        <position position="229"/>
    </location>
    <ligand>
        <name>S-adenosyl-L-methionine</name>
        <dbReference type="ChEBI" id="CHEBI:59789"/>
    </ligand>
</feature>
<keyword evidence="3 4" id="KW-0949">S-adenosyl-L-methionine</keyword>